<comment type="caution">
    <text evidence="2">The sequence shown here is derived from an EMBL/GenBank/DDBJ whole genome shotgun (WGS) entry which is preliminary data.</text>
</comment>
<gene>
    <name evidence="2" type="ORF">ATO11_05985</name>
</gene>
<dbReference type="STRING" id="1317121.ATO11_05985"/>
<keyword evidence="1" id="KW-1133">Transmembrane helix</keyword>
<dbReference type="RefSeq" id="WP_050529906.1">
    <property type="nucleotide sequence ID" value="NZ_AQQZ01000002.1"/>
</dbReference>
<keyword evidence="3" id="KW-1185">Reference proteome</keyword>
<evidence type="ECO:0000313" key="3">
    <source>
        <dbReference type="Proteomes" id="UP000036938"/>
    </source>
</evidence>
<evidence type="ECO:0000313" key="2">
    <source>
        <dbReference type="EMBL" id="KNG94915.1"/>
    </source>
</evidence>
<protein>
    <recommendedName>
        <fullName evidence="4">DUF2127 domain-containing protein</fullName>
    </recommendedName>
</protein>
<feature type="transmembrane region" description="Helical" evidence="1">
    <location>
        <begin position="94"/>
        <end position="111"/>
    </location>
</feature>
<dbReference type="EMBL" id="AQQZ01000002">
    <property type="protein sequence ID" value="KNG94915.1"/>
    <property type="molecule type" value="Genomic_DNA"/>
</dbReference>
<organism evidence="2 3">
    <name type="scientific">Pseudaestuariivita atlantica</name>
    <dbReference type="NCBI Taxonomy" id="1317121"/>
    <lineage>
        <taxon>Bacteria</taxon>
        <taxon>Pseudomonadati</taxon>
        <taxon>Pseudomonadota</taxon>
        <taxon>Alphaproteobacteria</taxon>
        <taxon>Rhodobacterales</taxon>
        <taxon>Paracoccaceae</taxon>
        <taxon>Pseudaestuariivita</taxon>
    </lineage>
</organism>
<keyword evidence="1" id="KW-0472">Membrane</keyword>
<reference evidence="2 3" key="1">
    <citation type="journal article" date="2015" name="Int. J. Syst. Evol. Microbiol.">
        <title>Aestuariivita atlantica sp. nov., isolated from deep sea sediment of the Atlantic Ocean.</title>
        <authorList>
            <person name="Li G."/>
            <person name="Lai Q."/>
            <person name="Du Y."/>
            <person name="Liu X."/>
            <person name="Sun F."/>
            <person name="Shao Z."/>
        </authorList>
    </citation>
    <scope>NUCLEOTIDE SEQUENCE [LARGE SCALE GENOMIC DNA]</scope>
    <source>
        <strain evidence="2 3">22II-S11-z3</strain>
    </source>
</reference>
<feature type="transmembrane region" description="Helical" evidence="1">
    <location>
        <begin position="69"/>
        <end position="87"/>
    </location>
</feature>
<evidence type="ECO:0008006" key="4">
    <source>
        <dbReference type="Google" id="ProtNLM"/>
    </source>
</evidence>
<proteinExistence type="predicted"/>
<sequence length="147" mass="15454">MTLSSTARLALRIAAVLWVVWGLVHLLAGVLVLGGTTASGFQAIADGVDPAALALDYPAAVGAVLDQHAWNLAWFGLATIIGAIFVWRANMTAIWVTGMVGGLADLGYLVFLDLPGYVNFVPGTIMTFVSGAAIVLSFPVWIRNRNA</sequence>
<dbReference type="Proteomes" id="UP000036938">
    <property type="component" value="Unassembled WGS sequence"/>
</dbReference>
<evidence type="ECO:0000256" key="1">
    <source>
        <dbReference type="SAM" id="Phobius"/>
    </source>
</evidence>
<dbReference type="OrthoDB" id="582520at2"/>
<feature type="transmembrane region" description="Helical" evidence="1">
    <location>
        <begin position="117"/>
        <end position="142"/>
    </location>
</feature>
<dbReference type="AlphaFoldDB" id="A0A0L1JT35"/>
<accession>A0A0L1JT35</accession>
<name>A0A0L1JT35_9RHOB</name>
<keyword evidence="1" id="KW-0812">Transmembrane</keyword>